<protein>
    <recommendedName>
        <fullName evidence="4">Sn-glycerol-3-phosphate transporter</fullName>
    </recommendedName>
</protein>
<evidence type="ECO:0000313" key="3">
    <source>
        <dbReference type="Proteomes" id="UP001607125"/>
    </source>
</evidence>
<evidence type="ECO:0008006" key="4">
    <source>
        <dbReference type="Google" id="ProtNLM"/>
    </source>
</evidence>
<name>A0ABW7IM53_9VIBR</name>
<dbReference type="Proteomes" id="UP001607125">
    <property type="component" value="Unassembled WGS sequence"/>
</dbReference>
<reference evidence="2 3" key="1">
    <citation type="submission" date="2024-10" db="EMBL/GenBank/DDBJ databases">
        <authorList>
            <person name="Yibar A."/>
            <person name="Saticioglu I.B."/>
            <person name="Duman M."/>
            <person name="Ajmi N."/>
            <person name="Gurler F."/>
            <person name="Ay H."/>
            <person name="Onuk E."/>
            <person name="Guler S."/>
            <person name="Romalde J.L."/>
        </authorList>
    </citation>
    <scope>NUCLEOTIDE SEQUENCE [LARGE SCALE GENOMIC DNA]</scope>
    <source>
        <strain evidence="2 3">1-TCBS-B</strain>
    </source>
</reference>
<gene>
    <name evidence="2" type="ORF">ACGRH2_19730</name>
</gene>
<dbReference type="EMBL" id="JBIHSF010000011">
    <property type="protein sequence ID" value="MFH0262621.1"/>
    <property type="molecule type" value="Genomic_DNA"/>
</dbReference>
<organism evidence="2 3">
    <name type="scientific">Vibrio barjaei</name>
    <dbReference type="NCBI Taxonomy" id="1676683"/>
    <lineage>
        <taxon>Bacteria</taxon>
        <taxon>Pseudomonadati</taxon>
        <taxon>Pseudomonadota</taxon>
        <taxon>Gammaproteobacteria</taxon>
        <taxon>Vibrionales</taxon>
        <taxon>Vibrionaceae</taxon>
        <taxon>Vibrio</taxon>
    </lineage>
</organism>
<sequence length="155" mass="17608">MVSRIALLIVLIATSSTVFATEDSVKEENHQVDEWKGNVDVTFAGWTEHLTSTGRNQDNYIVGVRYKRWEAFTLLNSFDTRSYILSYHPQFDWTPWAKIGLRIGGITGYTKEQNSVQLGGITPVFAPTLTLHYKHLGFETALFTDVLVFSMKVMI</sequence>
<dbReference type="RefSeq" id="WP_394629794.1">
    <property type="nucleotide sequence ID" value="NZ_JBIHSF010000011.1"/>
</dbReference>
<evidence type="ECO:0000256" key="1">
    <source>
        <dbReference type="SAM" id="SignalP"/>
    </source>
</evidence>
<keyword evidence="3" id="KW-1185">Reference proteome</keyword>
<evidence type="ECO:0000313" key="2">
    <source>
        <dbReference type="EMBL" id="MFH0262621.1"/>
    </source>
</evidence>
<accession>A0ABW7IM53</accession>
<dbReference type="Gene3D" id="2.40.160.20">
    <property type="match status" value="1"/>
</dbReference>
<keyword evidence="1" id="KW-0732">Signal</keyword>
<feature type="signal peptide" evidence="1">
    <location>
        <begin position="1"/>
        <end position="20"/>
    </location>
</feature>
<proteinExistence type="predicted"/>
<comment type="caution">
    <text evidence="2">The sequence shown here is derived from an EMBL/GenBank/DDBJ whole genome shotgun (WGS) entry which is preliminary data.</text>
</comment>
<feature type="chain" id="PRO_5045812892" description="Sn-glycerol-3-phosphate transporter" evidence="1">
    <location>
        <begin position="21"/>
        <end position="155"/>
    </location>
</feature>